<dbReference type="AlphaFoldDB" id="A7RVJ1"/>
<dbReference type="Proteomes" id="UP000001593">
    <property type="component" value="Unassembled WGS sequence"/>
</dbReference>
<dbReference type="OMA" id="YEHTAYV"/>
<dbReference type="FunFam" id="3.10.280.10:FF:000005">
    <property type="entry name" value="Glycoprotein gC1qBP, putative"/>
    <property type="match status" value="1"/>
</dbReference>
<gene>
    <name evidence="3" type="ORF">NEMVEDRAFT_v1g236681</name>
</gene>
<dbReference type="KEGG" id="nve:5516598"/>
<dbReference type="InParanoid" id="A7RVJ1"/>
<proteinExistence type="inferred from homology"/>
<dbReference type="eggNOG" id="KOG4024">
    <property type="taxonomic scope" value="Eukaryota"/>
</dbReference>
<feature type="region of interest" description="Disordered" evidence="2">
    <location>
        <begin position="129"/>
        <end position="148"/>
    </location>
</feature>
<sequence>MLSRAFFRGASRILQSRGQAVCRSGSRCWSVLSSTRSVSLSQRHWLNRLCACSKVCVCGAHKLTQGDSDLLSFLKDEIKFEQDNSRNVPKSELFQAKVDDTIVRLEREFNGEKVVITFDINQNVNEDQSYVSDAESDNERPANEDTAGNIVSYPSFTVDVTKHTGSTLRFTCEYNQGVIPPADEGADNREEEDVFQIINVCVMDSPNSADNKAIYAAETENIDPNLYTMLLNMLAERGVDNSFGHWLLDFSTAIEHQHYIKFLKNLQGFVEED</sequence>
<evidence type="ECO:0000313" key="3">
    <source>
        <dbReference type="EMBL" id="EDO44585.1"/>
    </source>
</evidence>
<keyword evidence="4" id="KW-1185">Reference proteome</keyword>
<dbReference type="InterPro" id="IPR036561">
    <property type="entry name" value="MAM33_sf"/>
</dbReference>
<dbReference type="GO" id="GO:0005759">
    <property type="term" value="C:mitochondrial matrix"/>
    <property type="evidence" value="ECO:0007669"/>
    <property type="project" value="InterPro"/>
</dbReference>
<dbReference type="Gene3D" id="3.10.280.10">
    <property type="entry name" value="Mitochondrial glycoprotein"/>
    <property type="match status" value="1"/>
</dbReference>
<dbReference type="EMBL" id="DS469543">
    <property type="protein sequence ID" value="EDO44585.1"/>
    <property type="molecule type" value="Genomic_DNA"/>
</dbReference>
<dbReference type="Pfam" id="PF02330">
    <property type="entry name" value="MAM33"/>
    <property type="match status" value="1"/>
</dbReference>
<evidence type="ECO:0000313" key="4">
    <source>
        <dbReference type="Proteomes" id="UP000001593"/>
    </source>
</evidence>
<organism evidence="3 4">
    <name type="scientific">Nematostella vectensis</name>
    <name type="common">Starlet sea anemone</name>
    <dbReference type="NCBI Taxonomy" id="45351"/>
    <lineage>
        <taxon>Eukaryota</taxon>
        <taxon>Metazoa</taxon>
        <taxon>Cnidaria</taxon>
        <taxon>Anthozoa</taxon>
        <taxon>Hexacorallia</taxon>
        <taxon>Actiniaria</taxon>
        <taxon>Edwardsiidae</taxon>
        <taxon>Nematostella</taxon>
    </lineage>
</organism>
<dbReference type="PANTHER" id="PTHR10826:SF1">
    <property type="entry name" value="COMPLEMENT COMPONENT 1 Q SUBCOMPONENT-BINDING PROTEIN, MITOCHONDRIAL"/>
    <property type="match status" value="1"/>
</dbReference>
<dbReference type="InterPro" id="IPR003428">
    <property type="entry name" value="MAM33"/>
</dbReference>
<comment type="similarity">
    <text evidence="1">Belongs to the MAM33 family.</text>
</comment>
<evidence type="ECO:0008006" key="5">
    <source>
        <dbReference type="Google" id="ProtNLM"/>
    </source>
</evidence>
<evidence type="ECO:0000256" key="1">
    <source>
        <dbReference type="ARBA" id="ARBA00005457"/>
    </source>
</evidence>
<dbReference type="STRING" id="45351.A7RVJ1"/>
<dbReference type="SUPFAM" id="SSF54529">
    <property type="entry name" value="Mitochondrial glycoprotein MAM33-like"/>
    <property type="match status" value="1"/>
</dbReference>
<dbReference type="PhylomeDB" id="A7RVJ1"/>
<protein>
    <recommendedName>
        <fullName evidence="5">Complement component 1 Q subcomponent-binding protein, mitochondrial</fullName>
    </recommendedName>
</protein>
<reference evidence="3 4" key="1">
    <citation type="journal article" date="2007" name="Science">
        <title>Sea anemone genome reveals ancestral eumetazoan gene repertoire and genomic organization.</title>
        <authorList>
            <person name="Putnam N.H."/>
            <person name="Srivastava M."/>
            <person name="Hellsten U."/>
            <person name="Dirks B."/>
            <person name="Chapman J."/>
            <person name="Salamov A."/>
            <person name="Terry A."/>
            <person name="Shapiro H."/>
            <person name="Lindquist E."/>
            <person name="Kapitonov V.V."/>
            <person name="Jurka J."/>
            <person name="Genikhovich G."/>
            <person name="Grigoriev I.V."/>
            <person name="Lucas S.M."/>
            <person name="Steele R.E."/>
            <person name="Finnerty J.R."/>
            <person name="Technau U."/>
            <person name="Martindale M.Q."/>
            <person name="Rokhsar D.S."/>
        </authorList>
    </citation>
    <scope>NUCLEOTIDE SEQUENCE [LARGE SCALE GENOMIC DNA]</scope>
    <source>
        <strain evidence="4">CH2 X CH6</strain>
    </source>
</reference>
<dbReference type="GO" id="GO:0042256">
    <property type="term" value="P:cytosolic ribosome assembly"/>
    <property type="evidence" value="ECO:0000318"/>
    <property type="project" value="GO_Central"/>
</dbReference>
<dbReference type="HOGENOM" id="CLU_083914_0_0_1"/>
<accession>A7RVJ1</accession>
<evidence type="ECO:0000256" key="2">
    <source>
        <dbReference type="SAM" id="MobiDB-lite"/>
    </source>
</evidence>
<dbReference type="PANTHER" id="PTHR10826">
    <property type="entry name" value="COMPLEMENT COMPONENT 1"/>
    <property type="match status" value="1"/>
</dbReference>
<name>A7RVJ1_NEMVE</name>
<dbReference type="OrthoDB" id="278212at2759"/>